<protein>
    <submittedName>
        <fullName evidence="2">Uncharacterized protein</fullName>
    </submittedName>
</protein>
<dbReference type="VEuPathDB" id="FungiDB:PYU1_G005125"/>
<evidence type="ECO:0000313" key="2">
    <source>
        <dbReference type="EnsemblProtists" id="PYU1_T005136"/>
    </source>
</evidence>
<sequence>MSEEIAVVEYIETAAPVFYALYLAILFHLSNAKYYQDMGSLTEAKMQNIVVNTLIYAVLKLLSLVYVHFTIKRHFGVSVFYQLAFSMESDWRVYQFYLAT</sequence>
<feature type="transmembrane region" description="Helical" evidence="1">
    <location>
        <begin position="7"/>
        <end position="29"/>
    </location>
</feature>
<dbReference type="InParanoid" id="K3WJJ4"/>
<reference evidence="2" key="3">
    <citation type="submission" date="2015-02" db="UniProtKB">
        <authorList>
            <consortium name="EnsemblProtists"/>
        </authorList>
    </citation>
    <scope>IDENTIFICATION</scope>
    <source>
        <strain evidence="2">DAOM BR144</strain>
    </source>
</reference>
<dbReference type="Proteomes" id="UP000019132">
    <property type="component" value="Unassembled WGS sequence"/>
</dbReference>
<dbReference type="HOGENOM" id="CLU_159723_0_0_1"/>
<evidence type="ECO:0000256" key="1">
    <source>
        <dbReference type="SAM" id="Phobius"/>
    </source>
</evidence>
<dbReference type="EMBL" id="GL376564">
    <property type="status" value="NOT_ANNOTATED_CDS"/>
    <property type="molecule type" value="Genomic_DNA"/>
</dbReference>
<keyword evidence="1" id="KW-0472">Membrane</keyword>
<keyword evidence="3" id="KW-1185">Reference proteome</keyword>
<evidence type="ECO:0000313" key="3">
    <source>
        <dbReference type="Proteomes" id="UP000019132"/>
    </source>
</evidence>
<dbReference type="EnsemblProtists" id="PYU1_T005136">
    <property type="protein sequence ID" value="PYU1_T005136"/>
    <property type="gene ID" value="PYU1_G005125"/>
</dbReference>
<organism evidence="2 3">
    <name type="scientific">Globisporangium ultimum (strain ATCC 200006 / CBS 805.95 / DAOM BR144)</name>
    <name type="common">Pythium ultimum</name>
    <dbReference type="NCBI Taxonomy" id="431595"/>
    <lineage>
        <taxon>Eukaryota</taxon>
        <taxon>Sar</taxon>
        <taxon>Stramenopiles</taxon>
        <taxon>Oomycota</taxon>
        <taxon>Peronosporomycetes</taxon>
        <taxon>Pythiales</taxon>
        <taxon>Pythiaceae</taxon>
        <taxon>Globisporangium</taxon>
    </lineage>
</organism>
<keyword evidence="1" id="KW-0812">Transmembrane</keyword>
<dbReference type="OMA" id="CEIHSRT"/>
<feature type="transmembrane region" description="Helical" evidence="1">
    <location>
        <begin position="49"/>
        <end position="69"/>
    </location>
</feature>
<proteinExistence type="predicted"/>
<keyword evidence="1" id="KW-1133">Transmembrane helix</keyword>
<dbReference type="AlphaFoldDB" id="K3WJJ4"/>
<name>K3WJJ4_GLOUD</name>
<accession>K3WJJ4</accession>
<reference evidence="3" key="2">
    <citation type="submission" date="2010-04" db="EMBL/GenBank/DDBJ databases">
        <authorList>
            <person name="Buell R."/>
            <person name="Hamilton J."/>
            <person name="Hostetler J."/>
        </authorList>
    </citation>
    <scope>NUCLEOTIDE SEQUENCE [LARGE SCALE GENOMIC DNA]</scope>
    <source>
        <strain evidence="3">DAOM:BR144</strain>
    </source>
</reference>
<reference evidence="3" key="1">
    <citation type="journal article" date="2010" name="Genome Biol.">
        <title>Genome sequence of the necrotrophic plant pathogen Pythium ultimum reveals original pathogenicity mechanisms and effector repertoire.</title>
        <authorList>
            <person name="Levesque C.A."/>
            <person name="Brouwer H."/>
            <person name="Cano L."/>
            <person name="Hamilton J.P."/>
            <person name="Holt C."/>
            <person name="Huitema E."/>
            <person name="Raffaele S."/>
            <person name="Robideau G.P."/>
            <person name="Thines M."/>
            <person name="Win J."/>
            <person name="Zerillo M.M."/>
            <person name="Beakes G.W."/>
            <person name="Boore J.L."/>
            <person name="Busam D."/>
            <person name="Dumas B."/>
            <person name="Ferriera S."/>
            <person name="Fuerstenberg S.I."/>
            <person name="Gachon C.M."/>
            <person name="Gaulin E."/>
            <person name="Govers F."/>
            <person name="Grenville-Briggs L."/>
            <person name="Horner N."/>
            <person name="Hostetler J."/>
            <person name="Jiang R.H."/>
            <person name="Johnson J."/>
            <person name="Krajaejun T."/>
            <person name="Lin H."/>
            <person name="Meijer H.J."/>
            <person name="Moore B."/>
            <person name="Morris P."/>
            <person name="Phuntmart V."/>
            <person name="Puiu D."/>
            <person name="Shetty J."/>
            <person name="Stajich J.E."/>
            <person name="Tripathy S."/>
            <person name="Wawra S."/>
            <person name="van West P."/>
            <person name="Whitty B.R."/>
            <person name="Coutinho P.M."/>
            <person name="Henrissat B."/>
            <person name="Martin F."/>
            <person name="Thomas P.D."/>
            <person name="Tyler B.M."/>
            <person name="De Vries R.P."/>
            <person name="Kamoun S."/>
            <person name="Yandell M."/>
            <person name="Tisserat N."/>
            <person name="Buell C.R."/>
        </authorList>
    </citation>
    <scope>NUCLEOTIDE SEQUENCE</scope>
    <source>
        <strain evidence="3">DAOM:BR144</strain>
    </source>
</reference>